<feature type="compositionally biased region" description="Basic and acidic residues" evidence="2">
    <location>
        <begin position="272"/>
        <end position="281"/>
    </location>
</feature>
<dbReference type="PANTHER" id="PTHR16517:SF7">
    <property type="entry name" value="PROTEIN KING TUBBY"/>
    <property type="match status" value="1"/>
</dbReference>
<evidence type="ECO:0000313" key="4">
    <source>
        <dbReference type="EMBL" id="CAG9311457.1"/>
    </source>
</evidence>
<proteinExistence type="inferred from homology"/>
<dbReference type="InterPro" id="IPR000007">
    <property type="entry name" value="Tubby_C"/>
</dbReference>
<dbReference type="AlphaFoldDB" id="A0AAU9IDD0"/>
<comment type="caution">
    <text evidence="4">The sequence shown here is derived from an EMBL/GenBank/DDBJ whole genome shotgun (WGS) entry which is preliminary data.</text>
</comment>
<sequence length="522" mass="59646">MRAQMLKMQRSKLMSRGSTITAQIQSSDIFIPGVSPMVIQGREQNSGIQSYLFSNQILKETDLSGNRELRGFTAPKNFVYEPGPIKSNQPDNLPGPIKPERTVFRAEEELEEVKLDEGSRHTPSKTLQGIHKQLEDQKNHPVPSPQYERPVQPQSESRSSTAAENFIPPEPKYIPLESKPTSQPEQHIKPPIAEAYQPNISPQEKIPARPNDPQRQQFFDEKQHYSREDRPTPNGQDERRPPENRIPPPDPRKQQNGKPEPPAPTHPLNRPDSADAKREQNIPRQPSVNIREVLAQEMTDMKKFLTSPITRGIMLQCNIRREKPGFGRLYAKYYFHITDGMTFLLAGKKRGGNRTSNYMITSNQREFSVKSPAYSGKVRSNFLGTEFHIYDTGMNPKHRGANAMNAREELAIILYQSNILGSKGPRKMRVLIPAVNNAGDHCVWKPMNKEDGMLQQYNAGNTSGMLCFFNKPPKWNEHVQAFVLNFNGRVDIASVKNFQLIDDRDENKIYMQFGRWEIKILI</sequence>
<comment type="similarity">
    <text evidence="1">Belongs to the TUB family.</text>
</comment>
<keyword evidence="5" id="KW-1185">Reference proteome</keyword>
<dbReference type="PANTHER" id="PTHR16517">
    <property type="entry name" value="TUBBY-RELATED"/>
    <property type="match status" value="1"/>
</dbReference>
<feature type="region of interest" description="Disordered" evidence="2">
    <location>
        <begin position="136"/>
        <end position="195"/>
    </location>
</feature>
<dbReference type="SUPFAM" id="SSF54518">
    <property type="entry name" value="Tubby C-terminal domain-like"/>
    <property type="match status" value="1"/>
</dbReference>
<dbReference type="Gene3D" id="3.20.90.10">
    <property type="entry name" value="Tubby Protein, Chain A"/>
    <property type="match status" value="1"/>
</dbReference>
<dbReference type="EMBL" id="CAJZBQ010000004">
    <property type="protein sequence ID" value="CAG9311457.1"/>
    <property type="molecule type" value="Genomic_DNA"/>
</dbReference>
<organism evidence="4 5">
    <name type="scientific">Blepharisma stoltei</name>
    <dbReference type="NCBI Taxonomy" id="1481888"/>
    <lineage>
        <taxon>Eukaryota</taxon>
        <taxon>Sar</taxon>
        <taxon>Alveolata</taxon>
        <taxon>Ciliophora</taxon>
        <taxon>Postciliodesmatophora</taxon>
        <taxon>Heterotrichea</taxon>
        <taxon>Heterotrichida</taxon>
        <taxon>Blepharismidae</taxon>
        <taxon>Blepharisma</taxon>
    </lineage>
</organism>
<protein>
    <recommendedName>
        <fullName evidence="3">Tubby C-terminal domain-containing protein</fullName>
    </recommendedName>
</protein>
<dbReference type="Proteomes" id="UP001162131">
    <property type="component" value="Unassembled WGS sequence"/>
</dbReference>
<evidence type="ECO:0000256" key="2">
    <source>
        <dbReference type="SAM" id="MobiDB-lite"/>
    </source>
</evidence>
<feature type="region of interest" description="Disordered" evidence="2">
    <location>
        <begin position="219"/>
        <end position="289"/>
    </location>
</feature>
<feature type="domain" description="Tubby C-terminal" evidence="3">
    <location>
        <begin position="305"/>
        <end position="517"/>
    </location>
</feature>
<dbReference type="Pfam" id="PF01167">
    <property type="entry name" value="Tub"/>
    <property type="match status" value="1"/>
</dbReference>
<name>A0AAU9IDD0_9CILI</name>
<evidence type="ECO:0000259" key="3">
    <source>
        <dbReference type="Pfam" id="PF01167"/>
    </source>
</evidence>
<evidence type="ECO:0000313" key="5">
    <source>
        <dbReference type="Proteomes" id="UP001162131"/>
    </source>
</evidence>
<feature type="region of interest" description="Disordered" evidence="2">
    <location>
        <begin position="75"/>
        <end position="98"/>
    </location>
</feature>
<reference evidence="4" key="1">
    <citation type="submission" date="2021-09" db="EMBL/GenBank/DDBJ databases">
        <authorList>
            <consortium name="AG Swart"/>
            <person name="Singh M."/>
            <person name="Singh A."/>
            <person name="Seah K."/>
            <person name="Emmerich C."/>
        </authorList>
    </citation>
    <scope>NUCLEOTIDE SEQUENCE</scope>
    <source>
        <strain evidence="4">ATCC30299</strain>
    </source>
</reference>
<feature type="compositionally biased region" description="Polar residues" evidence="2">
    <location>
        <begin position="152"/>
        <end position="163"/>
    </location>
</feature>
<feature type="compositionally biased region" description="Basic and acidic residues" evidence="2">
    <location>
        <begin position="219"/>
        <end position="243"/>
    </location>
</feature>
<accession>A0AAU9IDD0</accession>
<dbReference type="PRINTS" id="PR01573">
    <property type="entry name" value="SUPERTUBBY"/>
</dbReference>
<evidence type="ECO:0000256" key="1">
    <source>
        <dbReference type="ARBA" id="ARBA00007129"/>
    </source>
</evidence>
<gene>
    <name evidence="4" type="ORF">BSTOLATCC_MIC3746</name>
</gene>
<dbReference type="InterPro" id="IPR025659">
    <property type="entry name" value="Tubby-like_C"/>
</dbReference>